<dbReference type="PROSITE" id="PS00211">
    <property type="entry name" value="ABC_TRANSPORTER_1"/>
    <property type="match status" value="1"/>
</dbReference>
<dbReference type="CDD" id="cd03255">
    <property type="entry name" value="ABC_MJ0796_LolCDE_FtsE"/>
    <property type="match status" value="1"/>
</dbReference>
<dbReference type="Gene3D" id="3.40.50.300">
    <property type="entry name" value="P-loop containing nucleotide triphosphate hydrolases"/>
    <property type="match status" value="1"/>
</dbReference>
<dbReference type="SUPFAM" id="SSF52540">
    <property type="entry name" value="P-loop containing nucleoside triphosphate hydrolases"/>
    <property type="match status" value="1"/>
</dbReference>
<dbReference type="InterPro" id="IPR017911">
    <property type="entry name" value="MacB-like_ATP-bd"/>
</dbReference>
<dbReference type="SMART" id="SM00382">
    <property type="entry name" value="AAA"/>
    <property type="match status" value="1"/>
</dbReference>
<dbReference type="GO" id="GO:0022857">
    <property type="term" value="F:transmembrane transporter activity"/>
    <property type="evidence" value="ECO:0007669"/>
    <property type="project" value="UniProtKB-ARBA"/>
</dbReference>
<dbReference type="PANTHER" id="PTHR42798">
    <property type="entry name" value="LIPOPROTEIN-RELEASING SYSTEM ATP-BINDING PROTEIN LOLD"/>
    <property type="match status" value="1"/>
</dbReference>
<keyword evidence="2" id="KW-0813">Transport</keyword>
<organism evidence="6 7">
    <name type="scientific">Sneathia vaginalis</name>
    <dbReference type="NCBI Taxonomy" id="187101"/>
    <lineage>
        <taxon>Bacteria</taxon>
        <taxon>Fusobacteriati</taxon>
        <taxon>Fusobacteriota</taxon>
        <taxon>Fusobacteriia</taxon>
        <taxon>Fusobacteriales</taxon>
        <taxon>Leptotrichiaceae</taxon>
        <taxon>Sneathia</taxon>
    </lineage>
</organism>
<dbReference type="EMBL" id="CP011280">
    <property type="protein sequence ID" value="AKC95541.1"/>
    <property type="molecule type" value="Genomic_DNA"/>
</dbReference>
<name>A0A0E3ZA00_9FUSO</name>
<dbReference type="GO" id="GO:0016887">
    <property type="term" value="F:ATP hydrolysis activity"/>
    <property type="evidence" value="ECO:0007669"/>
    <property type="project" value="InterPro"/>
</dbReference>
<dbReference type="AlphaFoldDB" id="A0A0E3ZA00"/>
<proteinExistence type="inferred from homology"/>
<dbReference type="KEGG" id="sns:VC03_03245"/>
<dbReference type="InterPro" id="IPR003593">
    <property type="entry name" value="AAA+_ATPase"/>
</dbReference>
<comment type="similarity">
    <text evidence="1">Belongs to the ABC transporter superfamily.</text>
</comment>
<protein>
    <submittedName>
        <fullName evidence="6">Macrolide ABC transporter ATP-binding protein</fullName>
    </submittedName>
</protein>
<sequence>MIKVSKLYKYYGKVLANNNINFTINDGEFVVILGPSGAGKSTLLNILGGIDVASEGKVIINSKEISSMNEKQLTEYRREYVGFVFQFYNLMPNLTALENVELASELVKDSIDAKHALELVGLTHRLHNFPQELSGGEQQRVAIARAIAKKPKILLCDEPTGALDYNTGKQVLKLLYDICKKTNTIVVVITHNKAISKMADRVIEISDAKVKDEYINEVITPIEKIEW</sequence>
<dbReference type="PATRIC" id="fig|1069640.6.peg.636"/>
<feature type="domain" description="ABC transporter" evidence="5">
    <location>
        <begin position="2"/>
        <end position="227"/>
    </location>
</feature>
<evidence type="ECO:0000256" key="3">
    <source>
        <dbReference type="ARBA" id="ARBA00022741"/>
    </source>
</evidence>
<dbReference type="InterPro" id="IPR017871">
    <property type="entry name" value="ABC_transporter-like_CS"/>
</dbReference>
<dbReference type="STRING" id="187101.VC03_03245"/>
<dbReference type="InterPro" id="IPR003439">
    <property type="entry name" value="ABC_transporter-like_ATP-bd"/>
</dbReference>
<dbReference type="RefSeq" id="WP_046328647.1">
    <property type="nucleotide sequence ID" value="NZ_CP011280.1"/>
</dbReference>
<accession>A0A0E3ZA00</accession>
<evidence type="ECO:0000313" key="7">
    <source>
        <dbReference type="Proteomes" id="UP000033103"/>
    </source>
</evidence>
<dbReference type="FunFam" id="3.40.50.300:FF:000032">
    <property type="entry name" value="Export ABC transporter ATP-binding protein"/>
    <property type="match status" value="1"/>
</dbReference>
<keyword evidence="3" id="KW-0547">Nucleotide-binding</keyword>
<dbReference type="HOGENOM" id="CLU_000604_1_22_0"/>
<keyword evidence="7" id="KW-1185">Reference proteome</keyword>
<dbReference type="PANTHER" id="PTHR42798:SF2">
    <property type="entry name" value="ABC TRANSPORTER ATP-BINDING PROTEIN MG467-RELATED"/>
    <property type="match status" value="1"/>
</dbReference>
<dbReference type="InterPro" id="IPR027417">
    <property type="entry name" value="P-loop_NTPase"/>
</dbReference>
<evidence type="ECO:0000256" key="2">
    <source>
        <dbReference type="ARBA" id="ARBA00022448"/>
    </source>
</evidence>
<dbReference type="GO" id="GO:0005524">
    <property type="term" value="F:ATP binding"/>
    <property type="evidence" value="ECO:0007669"/>
    <property type="project" value="UniProtKB-KW"/>
</dbReference>
<evidence type="ECO:0000256" key="4">
    <source>
        <dbReference type="ARBA" id="ARBA00022840"/>
    </source>
</evidence>
<dbReference type="OrthoDB" id="9802264at2"/>
<dbReference type="GO" id="GO:0098796">
    <property type="term" value="C:membrane protein complex"/>
    <property type="evidence" value="ECO:0007669"/>
    <property type="project" value="UniProtKB-ARBA"/>
</dbReference>
<dbReference type="Pfam" id="PF00005">
    <property type="entry name" value="ABC_tran"/>
    <property type="match status" value="1"/>
</dbReference>
<evidence type="ECO:0000256" key="1">
    <source>
        <dbReference type="ARBA" id="ARBA00005417"/>
    </source>
</evidence>
<evidence type="ECO:0000259" key="5">
    <source>
        <dbReference type="PROSITE" id="PS50893"/>
    </source>
</evidence>
<dbReference type="PROSITE" id="PS50893">
    <property type="entry name" value="ABC_TRANSPORTER_2"/>
    <property type="match status" value="1"/>
</dbReference>
<evidence type="ECO:0000313" key="6">
    <source>
        <dbReference type="EMBL" id="AKC95541.1"/>
    </source>
</evidence>
<reference evidence="6 7" key="1">
    <citation type="journal article" date="2012" name="BMC Genomics">
        <title>Genomic sequence analysis and characterization of Sneathia amnii sp. nov.</title>
        <authorList>
            <consortium name="Vaginal Microbiome Consortium (additional members)"/>
            <person name="Harwich M.D.Jr."/>
            <person name="Serrano M.G."/>
            <person name="Fettweis J.M."/>
            <person name="Alves J.M."/>
            <person name="Reimers M.A."/>
            <person name="Buck G.A."/>
            <person name="Jefferson K.K."/>
        </authorList>
    </citation>
    <scope>NUCLEOTIDE SEQUENCE [LARGE SCALE GENOMIC DNA]</scope>
    <source>
        <strain evidence="6 7">SN35</strain>
    </source>
</reference>
<dbReference type="Proteomes" id="UP000033103">
    <property type="component" value="Chromosome"/>
</dbReference>
<gene>
    <name evidence="6" type="ORF">VC03_03245</name>
</gene>
<keyword evidence="4 6" id="KW-0067">ATP-binding</keyword>